<dbReference type="PROSITE" id="PS50110">
    <property type="entry name" value="RESPONSE_REGULATORY"/>
    <property type="match status" value="1"/>
</dbReference>
<proteinExistence type="predicted"/>
<gene>
    <name evidence="4" type="ORF">AX13_00175</name>
</gene>
<keyword evidence="5" id="KW-1185">Reference proteome</keyword>
<dbReference type="InterPro" id="IPR001789">
    <property type="entry name" value="Sig_transdc_resp-reg_receiver"/>
</dbReference>
<evidence type="ECO:0000259" key="3">
    <source>
        <dbReference type="PROSITE" id="PS50883"/>
    </source>
</evidence>
<dbReference type="PROSITE" id="PS50883">
    <property type="entry name" value="EAL"/>
    <property type="match status" value="1"/>
</dbReference>
<dbReference type="PANTHER" id="PTHR33121:SF71">
    <property type="entry name" value="OXYGEN SENSOR PROTEIN DOSP"/>
    <property type="match status" value="1"/>
</dbReference>
<dbReference type="InterPro" id="IPR035919">
    <property type="entry name" value="EAL_sf"/>
</dbReference>
<feature type="domain" description="EAL" evidence="3">
    <location>
        <begin position="137"/>
        <end position="389"/>
    </location>
</feature>
<dbReference type="EMBL" id="JBOK01000001">
    <property type="protein sequence ID" value="EXU81708.1"/>
    <property type="molecule type" value="Genomic_DNA"/>
</dbReference>
<name>A0A014NQG5_9BURK</name>
<feature type="domain" description="Response regulatory" evidence="2">
    <location>
        <begin position="7"/>
        <end position="126"/>
    </location>
</feature>
<dbReference type="SUPFAM" id="SSF52172">
    <property type="entry name" value="CheY-like"/>
    <property type="match status" value="1"/>
</dbReference>
<dbReference type="GO" id="GO:0000160">
    <property type="term" value="P:phosphorelay signal transduction system"/>
    <property type="evidence" value="ECO:0007669"/>
    <property type="project" value="InterPro"/>
</dbReference>
<protein>
    <submittedName>
        <fullName evidence="4">Diguanylate cyclase</fullName>
    </submittedName>
</protein>
<comment type="caution">
    <text evidence="4">The sequence shown here is derived from an EMBL/GenBank/DDBJ whole genome shotgun (WGS) entry which is preliminary data.</text>
</comment>
<dbReference type="PATRIC" id="fig|1457173.3.peg.30"/>
<dbReference type="InterPro" id="IPR011006">
    <property type="entry name" value="CheY-like_superfamily"/>
</dbReference>
<dbReference type="AlphaFoldDB" id="A0A014NQG5"/>
<dbReference type="SMART" id="SM00052">
    <property type="entry name" value="EAL"/>
    <property type="match status" value="1"/>
</dbReference>
<sequence length="398" mass="43386">MSQAENTLLILDDDAAVAQTIGFIAKGLDFSVHHFEDPEPFFEALLMLQPSHVALDLIMPRMDGIEVLRRLAQTGCNASLILTSGMGQKVLESAQATAFERGLNIVGVLPKPFRPQALRELLTQHQTKQRPAVPFATAPTVALLATAIEQKKLSIVLQPKMDIHSQRIVCAEVLSRWNDPELGSIPPDTFIPLAESHGLMQALTACVLDQALQWFVGSPLFAYGSFAINLSTSCLVDVHLADRIEAACLNLGVAPQKLILEVTESTAMDRTADCFDTLTRLRLKGFRLSVDDFGTGYSSLAQLARMPLSEIKIDKSFVMKLQSSADALKIVDATIRMAKGMGLTSVAEGVENAEVLNTLKSLGCSLAQGYFISRPLPAAQFDTWLKEYRAAFKINAES</sequence>
<dbReference type="SMART" id="SM00448">
    <property type="entry name" value="REC"/>
    <property type="match status" value="1"/>
</dbReference>
<dbReference type="Pfam" id="PF00563">
    <property type="entry name" value="EAL"/>
    <property type="match status" value="1"/>
</dbReference>
<evidence type="ECO:0000256" key="1">
    <source>
        <dbReference type="PROSITE-ProRule" id="PRU00169"/>
    </source>
</evidence>
<dbReference type="Proteomes" id="UP000020766">
    <property type="component" value="Unassembled WGS sequence"/>
</dbReference>
<dbReference type="Gene3D" id="3.40.50.2300">
    <property type="match status" value="1"/>
</dbReference>
<dbReference type="CDD" id="cd01948">
    <property type="entry name" value="EAL"/>
    <property type="match status" value="1"/>
</dbReference>
<evidence type="ECO:0000313" key="4">
    <source>
        <dbReference type="EMBL" id="EXU81708.1"/>
    </source>
</evidence>
<organism evidence="4 5">
    <name type="scientific">Comamonas aquatica DA1877</name>
    <dbReference type="NCBI Taxonomy" id="1457173"/>
    <lineage>
        <taxon>Bacteria</taxon>
        <taxon>Pseudomonadati</taxon>
        <taxon>Pseudomonadota</taxon>
        <taxon>Betaproteobacteria</taxon>
        <taxon>Burkholderiales</taxon>
        <taxon>Comamonadaceae</taxon>
        <taxon>Comamonas</taxon>
    </lineage>
</organism>
<dbReference type="RefSeq" id="WP_051519270.1">
    <property type="nucleotide sequence ID" value="NZ_JBOK01000001.1"/>
</dbReference>
<dbReference type="SUPFAM" id="SSF141868">
    <property type="entry name" value="EAL domain-like"/>
    <property type="match status" value="1"/>
</dbReference>
<feature type="modified residue" description="4-aspartylphosphate" evidence="1">
    <location>
        <position position="56"/>
    </location>
</feature>
<keyword evidence="1" id="KW-0597">Phosphoprotein</keyword>
<evidence type="ECO:0000259" key="2">
    <source>
        <dbReference type="PROSITE" id="PS50110"/>
    </source>
</evidence>
<dbReference type="InterPro" id="IPR001633">
    <property type="entry name" value="EAL_dom"/>
</dbReference>
<dbReference type="STRING" id="225991.MA05_10355"/>
<dbReference type="InterPro" id="IPR050706">
    <property type="entry name" value="Cyclic-di-GMP_PDE-like"/>
</dbReference>
<dbReference type="GO" id="GO:0071111">
    <property type="term" value="F:cyclic-guanylate-specific phosphodiesterase activity"/>
    <property type="evidence" value="ECO:0007669"/>
    <property type="project" value="InterPro"/>
</dbReference>
<dbReference type="Gene3D" id="3.20.20.450">
    <property type="entry name" value="EAL domain"/>
    <property type="match status" value="1"/>
</dbReference>
<dbReference type="PANTHER" id="PTHR33121">
    <property type="entry name" value="CYCLIC DI-GMP PHOSPHODIESTERASE PDEF"/>
    <property type="match status" value="1"/>
</dbReference>
<dbReference type="Pfam" id="PF00072">
    <property type="entry name" value="Response_reg"/>
    <property type="match status" value="1"/>
</dbReference>
<reference evidence="4 5" key="1">
    <citation type="submission" date="2014-01" db="EMBL/GenBank/DDBJ databases">
        <title>Interspecies Systems Biology Uncovers Metabolites Affecting C. elegans Gene Expression and Life History Traits.</title>
        <authorList>
            <person name="Watson E."/>
            <person name="Macneil L.T."/>
            <person name="Ritter A.D."/>
            <person name="Yilmaz L.S."/>
            <person name="Rosebrock A.P."/>
            <person name="Caudy A.A."/>
            <person name="Walhout A.J."/>
        </authorList>
    </citation>
    <scope>NUCLEOTIDE SEQUENCE [LARGE SCALE GENOMIC DNA]</scope>
    <source>
        <strain evidence="4 5">DA1877</strain>
    </source>
</reference>
<evidence type="ECO:0000313" key="5">
    <source>
        <dbReference type="Proteomes" id="UP000020766"/>
    </source>
</evidence>
<accession>A0A014NQG5</accession>